<dbReference type="OrthoDB" id="3067176at2759"/>
<sequence length="296" mass="33227">MQSVELYNPNSPNLHVSSLASMYSLSEDLNPLNYQLTTDDFIALAQPDGQLLYTLDPSTSTSLFWALYRLVRYITRAASHDLYQDATIPFASKGYIPQIYFDRIGMQRPDILAIQEYHSINPLCGYTSRENLIAWYRDFQTIGRLTVQWIQTARRQTLQLGDGTGWNWEARHGPRLEYPNRLLITNDTSETEADFFSDTSSEGSESELGSWSAEGSGTGIAHVDNRVILHPTKSAYAARYPDFNPFAGLPLINNGYVDDNNNMCRAMIIHPAMGANQAGATIDYANALFTVQDAEE</sequence>
<keyword evidence="3" id="KW-1185">Reference proteome</keyword>
<organism evidence="3">
    <name type="scientific">Laccaria bicolor (strain S238N-H82 / ATCC MYA-4686)</name>
    <name type="common">Bicoloured deceiver</name>
    <name type="synonym">Laccaria laccata var. bicolor</name>
    <dbReference type="NCBI Taxonomy" id="486041"/>
    <lineage>
        <taxon>Eukaryota</taxon>
        <taxon>Fungi</taxon>
        <taxon>Dikarya</taxon>
        <taxon>Basidiomycota</taxon>
        <taxon>Agaricomycotina</taxon>
        <taxon>Agaricomycetes</taxon>
        <taxon>Agaricomycetidae</taxon>
        <taxon>Agaricales</taxon>
        <taxon>Agaricineae</taxon>
        <taxon>Hydnangiaceae</taxon>
        <taxon>Laccaria</taxon>
    </lineage>
</organism>
<name>B0CZN8_LACBS</name>
<protein>
    <submittedName>
        <fullName evidence="2">Predicted protein</fullName>
    </submittedName>
</protein>
<feature type="region of interest" description="Disordered" evidence="1">
    <location>
        <begin position="193"/>
        <end position="212"/>
    </location>
</feature>
<dbReference type="KEGG" id="lbc:LACBIDRAFT_323269"/>
<dbReference type="AlphaFoldDB" id="B0CZN8"/>
<proteinExistence type="predicted"/>
<dbReference type="RefSeq" id="XP_001876447.1">
    <property type="nucleotide sequence ID" value="XM_001876412.1"/>
</dbReference>
<evidence type="ECO:0000313" key="2">
    <source>
        <dbReference type="EMBL" id="EDR12183.1"/>
    </source>
</evidence>
<dbReference type="Proteomes" id="UP000001194">
    <property type="component" value="Unassembled WGS sequence"/>
</dbReference>
<reference evidence="2 3" key="1">
    <citation type="journal article" date="2008" name="Nature">
        <title>The genome of Laccaria bicolor provides insights into mycorrhizal symbiosis.</title>
        <authorList>
            <person name="Martin F."/>
            <person name="Aerts A."/>
            <person name="Ahren D."/>
            <person name="Brun A."/>
            <person name="Danchin E.G.J."/>
            <person name="Duchaussoy F."/>
            <person name="Gibon J."/>
            <person name="Kohler A."/>
            <person name="Lindquist E."/>
            <person name="Pereda V."/>
            <person name="Salamov A."/>
            <person name="Shapiro H.J."/>
            <person name="Wuyts J."/>
            <person name="Blaudez D."/>
            <person name="Buee M."/>
            <person name="Brokstein P."/>
            <person name="Canbaeck B."/>
            <person name="Cohen D."/>
            <person name="Courty P.E."/>
            <person name="Coutinho P.M."/>
            <person name="Delaruelle C."/>
            <person name="Detter J.C."/>
            <person name="Deveau A."/>
            <person name="DiFazio S."/>
            <person name="Duplessis S."/>
            <person name="Fraissinet-Tachet L."/>
            <person name="Lucic E."/>
            <person name="Frey-Klett P."/>
            <person name="Fourrey C."/>
            <person name="Feussner I."/>
            <person name="Gay G."/>
            <person name="Grimwood J."/>
            <person name="Hoegger P.J."/>
            <person name="Jain P."/>
            <person name="Kilaru S."/>
            <person name="Labbe J."/>
            <person name="Lin Y.C."/>
            <person name="Legue V."/>
            <person name="Le Tacon F."/>
            <person name="Marmeisse R."/>
            <person name="Melayah D."/>
            <person name="Montanini B."/>
            <person name="Muratet M."/>
            <person name="Nehls U."/>
            <person name="Niculita-Hirzel H."/>
            <person name="Oudot-Le Secq M.P."/>
            <person name="Peter M."/>
            <person name="Quesneville H."/>
            <person name="Rajashekar B."/>
            <person name="Reich M."/>
            <person name="Rouhier N."/>
            <person name="Schmutz J."/>
            <person name="Yin T."/>
            <person name="Chalot M."/>
            <person name="Henrissat B."/>
            <person name="Kuees U."/>
            <person name="Lucas S."/>
            <person name="Van de Peer Y."/>
            <person name="Podila G.K."/>
            <person name="Polle A."/>
            <person name="Pukkila P.J."/>
            <person name="Richardson P.M."/>
            <person name="Rouze P."/>
            <person name="Sanders I.R."/>
            <person name="Stajich J.E."/>
            <person name="Tunlid A."/>
            <person name="Tuskan G."/>
            <person name="Grigoriev I.V."/>
        </authorList>
    </citation>
    <scope>NUCLEOTIDE SEQUENCE [LARGE SCALE GENOMIC DNA]</scope>
    <source>
        <strain evidence="3">S238N-H82 / ATCC MYA-4686</strain>
    </source>
</reference>
<evidence type="ECO:0000256" key="1">
    <source>
        <dbReference type="SAM" id="MobiDB-lite"/>
    </source>
</evidence>
<dbReference type="GeneID" id="6072560"/>
<dbReference type="HOGENOM" id="CLU_1012132_0_0_1"/>
<gene>
    <name evidence="2" type="ORF">LACBIDRAFT_323269</name>
</gene>
<feature type="compositionally biased region" description="Low complexity" evidence="1">
    <location>
        <begin position="200"/>
        <end position="212"/>
    </location>
</feature>
<evidence type="ECO:0000313" key="3">
    <source>
        <dbReference type="Proteomes" id="UP000001194"/>
    </source>
</evidence>
<dbReference type="EMBL" id="DS547094">
    <property type="protein sequence ID" value="EDR12183.1"/>
    <property type="molecule type" value="Genomic_DNA"/>
</dbReference>
<accession>B0CZN8</accession>
<dbReference type="InParanoid" id="B0CZN8"/>